<evidence type="ECO:0000313" key="1">
    <source>
        <dbReference type="EnsemblPlants" id="OMERI11G12840.1"/>
    </source>
</evidence>
<reference evidence="1" key="1">
    <citation type="submission" date="2015-04" db="UniProtKB">
        <authorList>
            <consortium name="EnsemblPlants"/>
        </authorList>
    </citation>
    <scope>IDENTIFICATION</scope>
</reference>
<dbReference type="EnsemblPlants" id="OMERI11G12840.1">
    <property type="protein sequence ID" value="OMERI11G12840.1"/>
    <property type="gene ID" value="OMERI11G12840"/>
</dbReference>
<sequence length="145" mass="15279">MPCRPSVPRSICGTCHQNSEGRSNGVFMIPCAAELQEAGIRFKVAADAGGGFAGAITFRGGVLTIPLLHVMDYTESMFLNLMAFERMHPGAGNDAMAAVIFTDNLIDTAEDVALLKSRGIISNLFGIDEAVAALFNDLSRGAGRG</sequence>
<dbReference type="InterPro" id="IPR004158">
    <property type="entry name" value="DUF247_pln"/>
</dbReference>
<dbReference type="eggNOG" id="ENOG502QR4P">
    <property type="taxonomic scope" value="Eukaryota"/>
</dbReference>
<dbReference type="Gramene" id="OMERI11G12840.1">
    <property type="protein sequence ID" value="OMERI11G12840.1"/>
    <property type="gene ID" value="OMERI11G12840"/>
</dbReference>
<dbReference type="AlphaFoldDB" id="A0A0E0F6C2"/>
<dbReference type="PANTHER" id="PTHR31170:SF18">
    <property type="entry name" value="(WILD MALAYSIAN BANANA) HYPOTHETICAL PROTEIN"/>
    <property type="match status" value="1"/>
</dbReference>
<dbReference type="Proteomes" id="UP000008021">
    <property type="component" value="Chromosome 11"/>
</dbReference>
<organism evidence="1">
    <name type="scientific">Oryza meridionalis</name>
    <dbReference type="NCBI Taxonomy" id="40149"/>
    <lineage>
        <taxon>Eukaryota</taxon>
        <taxon>Viridiplantae</taxon>
        <taxon>Streptophyta</taxon>
        <taxon>Embryophyta</taxon>
        <taxon>Tracheophyta</taxon>
        <taxon>Spermatophyta</taxon>
        <taxon>Magnoliopsida</taxon>
        <taxon>Liliopsida</taxon>
        <taxon>Poales</taxon>
        <taxon>Poaceae</taxon>
        <taxon>BOP clade</taxon>
        <taxon>Oryzoideae</taxon>
        <taxon>Oryzeae</taxon>
        <taxon>Oryzinae</taxon>
        <taxon>Oryza</taxon>
    </lineage>
</organism>
<protein>
    <submittedName>
        <fullName evidence="1">Uncharacterized protein</fullName>
    </submittedName>
</protein>
<dbReference type="HOGENOM" id="CLU_1789986_0_0_1"/>
<dbReference type="PANTHER" id="PTHR31170">
    <property type="entry name" value="BNAC04G53230D PROTEIN"/>
    <property type="match status" value="1"/>
</dbReference>
<accession>A0A0E0F6C2</accession>
<name>A0A0E0F6C2_9ORYZ</name>
<keyword evidence="2" id="KW-1185">Reference proteome</keyword>
<dbReference type="Pfam" id="PF03140">
    <property type="entry name" value="DUF247"/>
    <property type="match status" value="1"/>
</dbReference>
<reference evidence="1" key="2">
    <citation type="submission" date="2018-05" db="EMBL/GenBank/DDBJ databases">
        <title>OmerRS3 (Oryza meridionalis Reference Sequence Version 3).</title>
        <authorList>
            <person name="Zhang J."/>
            <person name="Kudrna D."/>
            <person name="Lee S."/>
            <person name="Talag J."/>
            <person name="Welchert J."/>
            <person name="Wing R.A."/>
        </authorList>
    </citation>
    <scope>NUCLEOTIDE SEQUENCE [LARGE SCALE GENOMIC DNA]</scope>
    <source>
        <strain evidence="1">cv. OR44</strain>
    </source>
</reference>
<evidence type="ECO:0000313" key="2">
    <source>
        <dbReference type="Proteomes" id="UP000008021"/>
    </source>
</evidence>
<dbReference type="STRING" id="40149.A0A0E0F6C2"/>
<proteinExistence type="predicted"/>